<sequence length="138" mass="14827">MQITVIIPTVQKGLDKARGDEQQITSSSAPLVKTVMDHDHVRDPIIQGSIGDIVATNDATTKGLDVAAANMETTMKPVEKRGVSVGVTIRSPYMNRKTESMATNKMDRKNGFAHFSANLVASMPKVADIASLKSIDMA</sequence>
<accession>A0ACB9FFJ6</accession>
<name>A0ACB9FFJ6_ARCLA</name>
<dbReference type="Proteomes" id="UP001055879">
    <property type="component" value="Linkage Group LG01"/>
</dbReference>
<gene>
    <name evidence="1" type="ORF">L6452_00569</name>
</gene>
<evidence type="ECO:0000313" key="1">
    <source>
        <dbReference type="EMBL" id="KAI3769466.1"/>
    </source>
</evidence>
<reference evidence="2" key="1">
    <citation type="journal article" date="2022" name="Mol. Ecol. Resour.">
        <title>The genomes of chicory, endive, great burdock and yacon provide insights into Asteraceae palaeo-polyploidization history and plant inulin production.</title>
        <authorList>
            <person name="Fan W."/>
            <person name="Wang S."/>
            <person name="Wang H."/>
            <person name="Wang A."/>
            <person name="Jiang F."/>
            <person name="Liu H."/>
            <person name="Zhao H."/>
            <person name="Xu D."/>
            <person name="Zhang Y."/>
        </authorList>
    </citation>
    <scope>NUCLEOTIDE SEQUENCE [LARGE SCALE GENOMIC DNA]</scope>
    <source>
        <strain evidence="2">cv. Niubang</strain>
    </source>
</reference>
<evidence type="ECO:0000313" key="2">
    <source>
        <dbReference type="Proteomes" id="UP001055879"/>
    </source>
</evidence>
<protein>
    <submittedName>
        <fullName evidence="1">Uncharacterized protein</fullName>
    </submittedName>
</protein>
<comment type="caution">
    <text evidence="1">The sequence shown here is derived from an EMBL/GenBank/DDBJ whole genome shotgun (WGS) entry which is preliminary data.</text>
</comment>
<proteinExistence type="predicted"/>
<dbReference type="EMBL" id="CM042047">
    <property type="protein sequence ID" value="KAI3769466.1"/>
    <property type="molecule type" value="Genomic_DNA"/>
</dbReference>
<organism evidence="1 2">
    <name type="scientific">Arctium lappa</name>
    <name type="common">Greater burdock</name>
    <name type="synonym">Lappa major</name>
    <dbReference type="NCBI Taxonomy" id="4217"/>
    <lineage>
        <taxon>Eukaryota</taxon>
        <taxon>Viridiplantae</taxon>
        <taxon>Streptophyta</taxon>
        <taxon>Embryophyta</taxon>
        <taxon>Tracheophyta</taxon>
        <taxon>Spermatophyta</taxon>
        <taxon>Magnoliopsida</taxon>
        <taxon>eudicotyledons</taxon>
        <taxon>Gunneridae</taxon>
        <taxon>Pentapetalae</taxon>
        <taxon>asterids</taxon>
        <taxon>campanulids</taxon>
        <taxon>Asterales</taxon>
        <taxon>Asteraceae</taxon>
        <taxon>Carduoideae</taxon>
        <taxon>Cardueae</taxon>
        <taxon>Arctiinae</taxon>
        <taxon>Arctium</taxon>
    </lineage>
</organism>
<keyword evidence="2" id="KW-1185">Reference proteome</keyword>
<reference evidence="1 2" key="2">
    <citation type="journal article" date="2022" name="Mol. Ecol. Resour.">
        <title>The genomes of chicory, endive, great burdock and yacon provide insights into Asteraceae paleo-polyploidization history and plant inulin production.</title>
        <authorList>
            <person name="Fan W."/>
            <person name="Wang S."/>
            <person name="Wang H."/>
            <person name="Wang A."/>
            <person name="Jiang F."/>
            <person name="Liu H."/>
            <person name="Zhao H."/>
            <person name="Xu D."/>
            <person name="Zhang Y."/>
        </authorList>
    </citation>
    <scope>NUCLEOTIDE SEQUENCE [LARGE SCALE GENOMIC DNA]</scope>
    <source>
        <strain evidence="2">cv. Niubang</strain>
    </source>
</reference>